<organism evidence="3 4">
    <name type="scientific">Mizuhopecten yessoensis</name>
    <name type="common">Japanese scallop</name>
    <name type="synonym">Patinopecten yessoensis</name>
    <dbReference type="NCBI Taxonomy" id="6573"/>
    <lineage>
        <taxon>Eukaryota</taxon>
        <taxon>Metazoa</taxon>
        <taxon>Spiralia</taxon>
        <taxon>Lophotrochozoa</taxon>
        <taxon>Mollusca</taxon>
        <taxon>Bivalvia</taxon>
        <taxon>Autobranchia</taxon>
        <taxon>Pteriomorphia</taxon>
        <taxon>Pectinida</taxon>
        <taxon>Pectinoidea</taxon>
        <taxon>Pectinidae</taxon>
        <taxon>Mizuhopecten</taxon>
    </lineage>
</organism>
<evidence type="ECO:0000256" key="1">
    <source>
        <dbReference type="SAM" id="MobiDB-lite"/>
    </source>
</evidence>
<evidence type="ECO:0000313" key="3">
    <source>
        <dbReference type="EMBL" id="OWF50217.1"/>
    </source>
</evidence>
<feature type="region of interest" description="Disordered" evidence="1">
    <location>
        <begin position="438"/>
        <end position="469"/>
    </location>
</feature>
<protein>
    <recommendedName>
        <fullName evidence="5">CUB domain-containing protein</fullName>
    </recommendedName>
</protein>
<reference evidence="3 4" key="1">
    <citation type="journal article" date="2017" name="Nat. Ecol. Evol.">
        <title>Scallop genome provides insights into evolution of bilaterian karyotype and development.</title>
        <authorList>
            <person name="Wang S."/>
            <person name="Zhang J."/>
            <person name="Jiao W."/>
            <person name="Li J."/>
            <person name="Xun X."/>
            <person name="Sun Y."/>
            <person name="Guo X."/>
            <person name="Huan P."/>
            <person name="Dong B."/>
            <person name="Zhang L."/>
            <person name="Hu X."/>
            <person name="Sun X."/>
            <person name="Wang J."/>
            <person name="Zhao C."/>
            <person name="Wang Y."/>
            <person name="Wang D."/>
            <person name="Huang X."/>
            <person name="Wang R."/>
            <person name="Lv J."/>
            <person name="Li Y."/>
            <person name="Zhang Z."/>
            <person name="Liu B."/>
            <person name="Lu W."/>
            <person name="Hui Y."/>
            <person name="Liang J."/>
            <person name="Zhou Z."/>
            <person name="Hou R."/>
            <person name="Li X."/>
            <person name="Liu Y."/>
            <person name="Li H."/>
            <person name="Ning X."/>
            <person name="Lin Y."/>
            <person name="Zhao L."/>
            <person name="Xing Q."/>
            <person name="Dou J."/>
            <person name="Li Y."/>
            <person name="Mao J."/>
            <person name="Guo H."/>
            <person name="Dou H."/>
            <person name="Li T."/>
            <person name="Mu C."/>
            <person name="Jiang W."/>
            <person name="Fu Q."/>
            <person name="Fu X."/>
            <person name="Miao Y."/>
            <person name="Liu J."/>
            <person name="Yu Q."/>
            <person name="Li R."/>
            <person name="Liao H."/>
            <person name="Li X."/>
            <person name="Kong Y."/>
            <person name="Jiang Z."/>
            <person name="Chourrout D."/>
            <person name="Li R."/>
            <person name="Bao Z."/>
        </authorList>
    </citation>
    <scope>NUCLEOTIDE SEQUENCE [LARGE SCALE GENOMIC DNA]</scope>
    <source>
        <strain evidence="3 4">PY_sf001</strain>
    </source>
</reference>
<comment type="caution">
    <text evidence="3">The sequence shown here is derived from an EMBL/GenBank/DDBJ whole genome shotgun (WGS) entry which is preliminary data.</text>
</comment>
<feature type="transmembrane region" description="Helical" evidence="2">
    <location>
        <begin position="524"/>
        <end position="547"/>
    </location>
</feature>
<accession>A0A210QN99</accession>
<dbReference type="AlphaFoldDB" id="A0A210QN99"/>
<dbReference type="Proteomes" id="UP000242188">
    <property type="component" value="Unassembled WGS sequence"/>
</dbReference>
<feature type="compositionally biased region" description="Polar residues" evidence="1">
    <location>
        <begin position="320"/>
        <end position="329"/>
    </location>
</feature>
<feature type="region of interest" description="Disordered" evidence="1">
    <location>
        <begin position="28"/>
        <end position="53"/>
    </location>
</feature>
<keyword evidence="2" id="KW-0472">Membrane</keyword>
<feature type="compositionally biased region" description="Polar residues" evidence="1">
    <location>
        <begin position="487"/>
        <end position="500"/>
    </location>
</feature>
<proteinExistence type="predicted"/>
<evidence type="ECO:0000313" key="4">
    <source>
        <dbReference type="Proteomes" id="UP000242188"/>
    </source>
</evidence>
<keyword evidence="2" id="KW-1133">Transmembrane helix</keyword>
<feature type="region of interest" description="Disordered" evidence="1">
    <location>
        <begin position="487"/>
        <end position="509"/>
    </location>
</feature>
<feature type="region of interest" description="Disordered" evidence="1">
    <location>
        <begin position="320"/>
        <end position="406"/>
    </location>
</feature>
<evidence type="ECO:0008006" key="5">
    <source>
        <dbReference type="Google" id="ProtNLM"/>
    </source>
</evidence>
<evidence type="ECO:0000256" key="2">
    <source>
        <dbReference type="SAM" id="Phobius"/>
    </source>
</evidence>
<dbReference type="EMBL" id="NEDP02002733">
    <property type="protein sequence ID" value="OWF50217.1"/>
    <property type="molecule type" value="Genomic_DNA"/>
</dbReference>
<name>A0A210QN99_MIZYE</name>
<keyword evidence="2" id="KW-0812">Transmembrane</keyword>
<gene>
    <name evidence="3" type="ORF">KP79_PYT06746</name>
</gene>
<dbReference type="OrthoDB" id="10030117at2759"/>
<keyword evidence="4" id="KW-1185">Reference proteome</keyword>
<feature type="compositionally biased region" description="Polar residues" evidence="1">
    <location>
        <begin position="384"/>
        <end position="400"/>
    </location>
</feature>
<sequence>MTHQLCLPRAQTRYACLQGKPGFSGGFFSSQSDDDDSHSSEDLMSPSSSTMTGTLGCGDVPGTRILVSKVIHGTGGPFASCGSPNEFCDDVLYSNSRISVMCDRKIRCFPSTTSKLIPHCGTSSNFIHVEYECVNPWSVFDICHDSSTNVLLSTLFITSPKTRSGASTCECIIKGKVNGQITLDYVQSNTDRARCDTNYLLVESKSSGNQTAVNKQNNICGRRTVTKDVHQGSVRLTYGTKSAFLNDGFLAKIAVPDGASHEVSVQCGAVFSEQDQQAKAQGGANDPLYRQMGGYFAGPYGGAAYNRFLTTVSPFQNPYYDNNSTQGSGRNAARASGPWAERGPSGRWGGQRHRPPYWDRGYNDGQRYGPRNYPPYGPEPVRGVNSTASNSTSPQGTFPQHNRPRFYPPATVSPFWRFMRQRRHRNLDLFAEGPMSRRWGFPQGPPLGRWPQNKGPPSRGGPKAAVNGTKSAQLPTDVEFIGNSASRNTEATNNPVQNTPPHVPQAHVSDDVSDEKFPTEAGRLAAYIIGGTGAVLSAVGGVVMVMLCSRRKKRNASNSNEADSQANAGPIYSLPTHNLGRVHVNAAYVSDGEGSEGGWSELDLDEPADGYTAAYTSSRVAREDRNATATGSGVRPTAADLSSGTVLGISNLACPNAGEASSSGERIYDNNI</sequence>